<feature type="transmembrane region" description="Helical" evidence="7">
    <location>
        <begin position="135"/>
        <end position="155"/>
    </location>
</feature>
<feature type="transmembrane region" description="Helical" evidence="7">
    <location>
        <begin position="293"/>
        <end position="312"/>
    </location>
</feature>
<comment type="subcellular location">
    <subcellularLocation>
        <location evidence="1">Membrane</location>
        <topology evidence="1">Multi-pass membrane protein</topology>
    </subcellularLocation>
</comment>
<evidence type="ECO:0000256" key="7">
    <source>
        <dbReference type="SAM" id="Phobius"/>
    </source>
</evidence>
<feature type="transmembrane region" description="Helical" evidence="7">
    <location>
        <begin position="195"/>
        <end position="216"/>
    </location>
</feature>
<name>A0A8H6RP23_9PEZI</name>
<dbReference type="Proteomes" id="UP000660729">
    <property type="component" value="Unassembled WGS sequence"/>
</dbReference>
<accession>A0A8H6RP23</accession>
<dbReference type="Gene3D" id="1.20.1740.10">
    <property type="entry name" value="Amino acid/polyamine transporter I"/>
    <property type="match status" value="1"/>
</dbReference>
<dbReference type="OrthoDB" id="3257095at2759"/>
<evidence type="ECO:0000313" key="9">
    <source>
        <dbReference type="Proteomes" id="UP000660729"/>
    </source>
</evidence>
<keyword evidence="2" id="KW-0813">Transport</keyword>
<organism evidence="8 9">
    <name type="scientific">Pseudocercospora fuligena</name>
    <dbReference type="NCBI Taxonomy" id="685502"/>
    <lineage>
        <taxon>Eukaryota</taxon>
        <taxon>Fungi</taxon>
        <taxon>Dikarya</taxon>
        <taxon>Ascomycota</taxon>
        <taxon>Pezizomycotina</taxon>
        <taxon>Dothideomycetes</taxon>
        <taxon>Dothideomycetidae</taxon>
        <taxon>Mycosphaerellales</taxon>
        <taxon>Mycosphaerellaceae</taxon>
        <taxon>Pseudocercospora</taxon>
    </lineage>
</organism>
<gene>
    <name evidence="8" type="ORF">HII31_02766</name>
</gene>
<dbReference type="InterPro" id="IPR002293">
    <property type="entry name" value="AA/rel_permease1"/>
</dbReference>
<feature type="transmembrane region" description="Helical" evidence="7">
    <location>
        <begin position="413"/>
        <end position="437"/>
    </location>
</feature>
<dbReference type="AlphaFoldDB" id="A0A8H6RP23"/>
<feature type="transmembrane region" description="Helical" evidence="7">
    <location>
        <begin position="449"/>
        <end position="471"/>
    </location>
</feature>
<evidence type="ECO:0000256" key="4">
    <source>
        <dbReference type="ARBA" id="ARBA00022989"/>
    </source>
</evidence>
<feature type="transmembrane region" description="Helical" evidence="7">
    <location>
        <begin position="75"/>
        <end position="95"/>
    </location>
</feature>
<keyword evidence="3 7" id="KW-0812">Transmembrane</keyword>
<dbReference type="EMBL" id="JABCIY010000035">
    <property type="protein sequence ID" value="KAF7195886.1"/>
    <property type="molecule type" value="Genomic_DNA"/>
</dbReference>
<feature type="region of interest" description="Disordered" evidence="6">
    <location>
        <begin position="1"/>
        <end position="25"/>
    </location>
</feature>
<comment type="caution">
    <text evidence="8">The sequence shown here is derived from an EMBL/GenBank/DDBJ whole genome shotgun (WGS) entry which is preliminary data.</text>
</comment>
<feature type="transmembrane region" description="Helical" evidence="7">
    <location>
        <begin position="367"/>
        <end position="393"/>
    </location>
</feature>
<proteinExistence type="predicted"/>
<evidence type="ECO:0000313" key="8">
    <source>
        <dbReference type="EMBL" id="KAF7195886.1"/>
    </source>
</evidence>
<feature type="compositionally biased region" description="Basic and acidic residues" evidence="6">
    <location>
        <begin position="1"/>
        <end position="16"/>
    </location>
</feature>
<keyword evidence="4 7" id="KW-1133">Transmembrane helix</keyword>
<dbReference type="GO" id="GO:0016020">
    <property type="term" value="C:membrane"/>
    <property type="evidence" value="ECO:0007669"/>
    <property type="project" value="UniProtKB-SubCell"/>
</dbReference>
<evidence type="ECO:0000256" key="1">
    <source>
        <dbReference type="ARBA" id="ARBA00004141"/>
    </source>
</evidence>
<dbReference type="GO" id="GO:0022857">
    <property type="term" value="F:transmembrane transporter activity"/>
    <property type="evidence" value="ECO:0007669"/>
    <property type="project" value="InterPro"/>
</dbReference>
<dbReference type="PIRSF" id="PIRSF006060">
    <property type="entry name" value="AA_transporter"/>
    <property type="match status" value="1"/>
</dbReference>
<dbReference type="PANTHER" id="PTHR45649">
    <property type="entry name" value="AMINO-ACID PERMEASE BAT1"/>
    <property type="match status" value="1"/>
</dbReference>
<feature type="transmembrane region" description="Helical" evidence="7">
    <location>
        <begin position="43"/>
        <end position="69"/>
    </location>
</feature>
<evidence type="ECO:0000256" key="5">
    <source>
        <dbReference type="ARBA" id="ARBA00023136"/>
    </source>
</evidence>
<keyword evidence="5 7" id="KW-0472">Membrane</keyword>
<feature type="transmembrane region" description="Helical" evidence="7">
    <location>
        <begin position="343"/>
        <end position="361"/>
    </location>
</feature>
<dbReference type="PANTHER" id="PTHR45649:SF1">
    <property type="entry name" value="TRANSPORTER, PUTATIVE (EUROFUNG)-RELATED"/>
    <property type="match status" value="1"/>
</dbReference>
<dbReference type="Pfam" id="PF13520">
    <property type="entry name" value="AA_permease_2"/>
    <property type="match status" value="1"/>
</dbReference>
<feature type="transmembrane region" description="Helical" evidence="7">
    <location>
        <begin position="237"/>
        <end position="260"/>
    </location>
</feature>
<reference evidence="8" key="1">
    <citation type="submission" date="2020-04" db="EMBL/GenBank/DDBJ databases">
        <title>Draft genome resource of the tomato pathogen Pseudocercospora fuligena.</title>
        <authorList>
            <person name="Zaccaron A."/>
        </authorList>
    </citation>
    <scope>NUCLEOTIDE SEQUENCE</scope>
    <source>
        <strain evidence="8">PF001</strain>
    </source>
</reference>
<protein>
    <submittedName>
        <fullName evidence="8">Putative amino-acid permease C15C4.04c</fullName>
    </submittedName>
</protein>
<evidence type="ECO:0000256" key="3">
    <source>
        <dbReference type="ARBA" id="ARBA00022692"/>
    </source>
</evidence>
<evidence type="ECO:0000256" key="6">
    <source>
        <dbReference type="SAM" id="MobiDB-lite"/>
    </source>
</evidence>
<evidence type="ECO:0000256" key="2">
    <source>
        <dbReference type="ARBA" id="ARBA00022448"/>
    </source>
</evidence>
<sequence length="503" mass="54410">MDGKAEHLAVSAHDDSTSEDASQDTKDMARLGKKQQFTRHFDFFSILGFACLATIAWEAFLFTFIYGLANGGPAGLIYGAIFVWAGYAAAVLSLAELMSMWPTSGGQYHWCYTLSPPRLAPILSYICGWQSLNSGALIVHFAGFIVVIVVVAVLSPTEASTDEVFGVWLNNGYPTQGVSFLVRKKLFKSTSMSEVIADLRVVAFWVGLQGIVFAWVGADAPVHMAEEVRNASRTIPWAMTGSIIINGILSFAVLLVVLYFGPTGDALAEAVASPTGFPYLAIFEYATGSAGSATGLIVIIIMMSAVCVALNFTTASRELWAFARDNAVPGSKTLSRINKNMQLPLWTMLVTAIATTLLALVNIGSAVALNAIISLVLAAYTGSYVLPISMVLWRRIQALRGKGPELPRGPWRLGISGIFINILALGWIAIIFVFSFFPNAPLPALTIQTMNRSCLAYGAICIFAIVCWFIHGKRFYKGPVRDAANGEIEAVLDWTVRRDAAKM</sequence>
<keyword evidence="9" id="KW-1185">Reference proteome</keyword>